<dbReference type="OrthoDB" id="6111975at2"/>
<dbReference type="PANTHER" id="PTHR43289:SF6">
    <property type="entry name" value="SERINE_THREONINE-PROTEIN KINASE NEKL-3"/>
    <property type="match status" value="1"/>
</dbReference>
<keyword evidence="4 5" id="KW-0067">ATP-binding</keyword>
<feature type="region of interest" description="Disordered" evidence="6">
    <location>
        <begin position="345"/>
        <end position="527"/>
    </location>
</feature>
<dbReference type="InterPro" id="IPR008271">
    <property type="entry name" value="Ser/Thr_kinase_AS"/>
</dbReference>
<dbReference type="Proteomes" id="UP000214646">
    <property type="component" value="Unassembled WGS sequence"/>
</dbReference>
<evidence type="ECO:0000256" key="7">
    <source>
        <dbReference type="SAM" id="Phobius"/>
    </source>
</evidence>
<evidence type="ECO:0000256" key="1">
    <source>
        <dbReference type="ARBA" id="ARBA00022679"/>
    </source>
</evidence>
<dbReference type="SUPFAM" id="SSF56112">
    <property type="entry name" value="Protein kinase-like (PK-like)"/>
    <property type="match status" value="1"/>
</dbReference>
<dbReference type="Gene3D" id="3.90.1580.10">
    <property type="entry name" value="paralog of FGE (formylglycine-generating enzyme)"/>
    <property type="match status" value="1"/>
</dbReference>
<dbReference type="GO" id="GO:0005524">
    <property type="term" value="F:ATP binding"/>
    <property type="evidence" value="ECO:0007669"/>
    <property type="project" value="UniProtKB-UniRule"/>
</dbReference>
<evidence type="ECO:0000256" key="5">
    <source>
        <dbReference type="PROSITE-ProRule" id="PRU10141"/>
    </source>
</evidence>
<feature type="compositionally biased region" description="Pro residues" evidence="6">
    <location>
        <begin position="397"/>
        <end position="414"/>
    </location>
</feature>
<evidence type="ECO:0000256" key="2">
    <source>
        <dbReference type="ARBA" id="ARBA00022741"/>
    </source>
</evidence>
<sequence length="904" mass="96929">MSAEPTDPFLAVIRETNLLDAARMAELTDWVAANSPSPQTLAQELGRRGWLTGYQVKEIYRGRGRELILGPYLLLDMIGEGGMGRVYKARHMRLGRDVALKVIRKEKLSKPLAVQRFHQEIRAAASLSHPNVVLAFDADQSDGTHYFSMEYVEGQDLTKLVRDRGPLPFPLGCEYIRQAAIGLQHASERGLVHRDVKPSNLLVTPRGQVKVLDLGLAMLKEQLPGGDGANRVTQDGLVLGTPDFLAPEQAQNPAGVDIRADVYALGATLFFLLTGRVPYEGASPADKLLQHITAPPPSLLQYRPDAPPQLDALIKWFMAKRPEDRPQTPAQAAYALTPFCPQVPGSGPVPGPGGPYQGYNYSVPGQPPGYPATQGYQAQQPAYQPPQPAYPGAQYPAPQPAYQPPQQPAYPAPLPGYQAQPAYPAPPQHGYPPAGAPPAPGTNPQPAPSPAAYAAPQPVAPTGQWHSDAAPPTPPVPQVEPPRGAPLPGNGMMAPHPPAPAAAVPAPNPWPAAAPQVAPPHPQPAQWNAAAAPISQGYATPSYPQTAPPVAYPSSFPPVETATFPGQVDPLALDDSALQPSTQRAGTRTPTRRPGDRRKQSSGSGKVTVVVILLAVGLCGLGAIGTIIWFASETLSESTKPAATEFTNAVGIKMVQLPGGSFTMGSPANEPGRGSDEGPAGEVTVSGPFYMSTTEITQVQYLKVMPESKSYWASRIRKAGPPVDGVTWDEATEFCKKLTQVDRNRRSGWVYRLPTEAEWEYAARAGSSAPFAFGDKLVLGKHARFDLEKDVDQNTGLGEADLSKPPEEKTRMPYPVGSFEPNKFGLYDMHGNLWEWCSDFYASDYSGRAAKDPKGPATGEWRVLRGGAYDDTAAQCRSAARRGLAPNSRERNIGFRVVFASASK</sequence>
<feature type="region of interest" description="Disordered" evidence="6">
    <location>
        <begin position="561"/>
        <end position="602"/>
    </location>
</feature>
<keyword evidence="3 9" id="KW-0418">Kinase</keyword>
<keyword evidence="10" id="KW-1185">Reference proteome</keyword>
<dbReference type="Gene3D" id="3.30.200.20">
    <property type="entry name" value="Phosphorylase Kinase, domain 1"/>
    <property type="match status" value="1"/>
</dbReference>
<feature type="compositionally biased region" description="Low complexity" evidence="6">
    <location>
        <begin position="371"/>
        <end position="382"/>
    </location>
</feature>
<feature type="compositionally biased region" description="Pro residues" evidence="6">
    <location>
        <begin position="471"/>
        <end position="485"/>
    </location>
</feature>
<keyword evidence="2 5" id="KW-0547">Nucleotide-binding</keyword>
<dbReference type="SUPFAM" id="SSF56436">
    <property type="entry name" value="C-type lectin-like"/>
    <property type="match status" value="1"/>
</dbReference>
<protein>
    <submittedName>
        <fullName evidence="9">Serine/threonine protein kinase PrkC, regulator of stationary phase</fullName>
    </submittedName>
</protein>
<keyword evidence="7" id="KW-0472">Membrane</keyword>
<keyword evidence="7" id="KW-0812">Transmembrane</keyword>
<dbReference type="Pfam" id="PF00069">
    <property type="entry name" value="Pkinase"/>
    <property type="match status" value="1"/>
</dbReference>
<keyword evidence="1" id="KW-0808">Transferase</keyword>
<accession>A0A225E4K3</accession>
<evidence type="ECO:0000256" key="4">
    <source>
        <dbReference type="ARBA" id="ARBA00022840"/>
    </source>
</evidence>
<dbReference type="GO" id="GO:0004674">
    <property type="term" value="F:protein serine/threonine kinase activity"/>
    <property type="evidence" value="ECO:0007669"/>
    <property type="project" value="UniProtKB-KW"/>
</dbReference>
<dbReference type="InterPro" id="IPR005532">
    <property type="entry name" value="SUMF_dom"/>
</dbReference>
<keyword evidence="7" id="KW-1133">Transmembrane helix</keyword>
<name>A0A225E4K3_9BACT</name>
<dbReference type="EMBL" id="NIDE01000001">
    <property type="protein sequence ID" value="OWK46694.1"/>
    <property type="molecule type" value="Genomic_DNA"/>
</dbReference>
<dbReference type="AlphaFoldDB" id="A0A225E4K3"/>
<dbReference type="PROSITE" id="PS00108">
    <property type="entry name" value="PROTEIN_KINASE_ST"/>
    <property type="match status" value="1"/>
</dbReference>
<dbReference type="Pfam" id="PF03781">
    <property type="entry name" value="FGE-sulfatase"/>
    <property type="match status" value="1"/>
</dbReference>
<feature type="compositionally biased region" description="Basic and acidic residues" evidence="6">
    <location>
        <begin position="801"/>
        <end position="811"/>
    </location>
</feature>
<dbReference type="InterPro" id="IPR016187">
    <property type="entry name" value="CTDL_fold"/>
</dbReference>
<feature type="domain" description="Protein kinase" evidence="8">
    <location>
        <begin position="72"/>
        <end position="340"/>
    </location>
</feature>
<feature type="transmembrane region" description="Helical" evidence="7">
    <location>
        <begin position="607"/>
        <end position="631"/>
    </location>
</feature>
<dbReference type="PANTHER" id="PTHR43289">
    <property type="entry name" value="MITOGEN-ACTIVATED PROTEIN KINASE KINASE KINASE 20-RELATED"/>
    <property type="match status" value="1"/>
</dbReference>
<evidence type="ECO:0000313" key="9">
    <source>
        <dbReference type="EMBL" id="OWK46694.1"/>
    </source>
</evidence>
<dbReference type="InterPro" id="IPR017441">
    <property type="entry name" value="Protein_kinase_ATP_BS"/>
</dbReference>
<feature type="region of interest" description="Disordered" evidence="6">
    <location>
        <begin position="795"/>
        <end position="815"/>
    </location>
</feature>
<dbReference type="SMART" id="SM00220">
    <property type="entry name" value="S_TKc"/>
    <property type="match status" value="1"/>
</dbReference>
<feature type="compositionally biased region" description="Low complexity" evidence="6">
    <location>
        <begin position="450"/>
        <end position="461"/>
    </location>
</feature>
<reference evidence="10" key="1">
    <citation type="submission" date="2017-06" db="EMBL/GenBank/DDBJ databases">
        <title>Genome analysis of Fimbriiglobus ruber SP5, the first member of the order Planctomycetales with confirmed chitinolytic capability.</title>
        <authorList>
            <person name="Ravin N.V."/>
            <person name="Rakitin A.L."/>
            <person name="Ivanova A.A."/>
            <person name="Beletsky A.V."/>
            <person name="Kulichevskaya I.S."/>
            <person name="Mardanov A.V."/>
            <person name="Dedysh S.N."/>
        </authorList>
    </citation>
    <scope>NUCLEOTIDE SEQUENCE [LARGE SCALE GENOMIC DNA]</scope>
    <source>
        <strain evidence="10">SP5</strain>
    </source>
</reference>
<evidence type="ECO:0000313" key="10">
    <source>
        <dbReference type="Proteomes" id="UP000214646"/>
    </source>
</evidence>
<dbReference type="InterPro" id="IPR042095">
    <property type="entry name" value="SUMF_sf"/>
</dbReference>
<dbReference type="Gene3D" id="1.10.510.10">
    <property type="entry name" value="Transferase(Phosphotransferase) domain 1"/>
    <property type="match status" value="1"/>
</dbReference>
<dbReference type="PROSITE" id="PS00107">
    <property type="entry name" value="PROTEIN_KINASE_ATP"/>
    <property type="match status" value="1"/>
</dbReference>
<evidence type="ECO:0000256" key="3">
    <source>
        <dbReference type="ARBA" id="ARBA00022777"/>
    </source>
</evidence>
<dbReference type="RefSeq" id="WP_088251889.1">
    <property type="nucleotide sequence ID" value="NZ_NIDE01000001.1"/>
</dbReference>
<comment type="caution">
    <text evidence="9">The sequence shown here is derived from an EMBL/GenBank/DDBJ whole genome shotgun (WGS) entry which is preliminary data.</text>
</comment>
<feature type="compositionally biased region" description="Pro residues" evidence="6">
    <location>
        <begin position="423"/>
        <end position="449"/>
    </location>
</feature>
<dbReference type="InterPro" id="IPR011009">
    <property type="entry name" value="Kinase-like_dom_sf"/>
</dbReference>
<feature type="compositionally biased region" description="Pro residues" evidence="6">
    <location>
        <begin position="495"/>
        <end position="523"/>
    </location>
</feature>
<dbReference type="CDD" id="cd14014">
    <property type="entry name" value="STKc_PknB_like"/>
    <property type="match status" value="1"/>
</dbReference>
<evidence type="ECO:0000256" key="6">
    <source>
        <dbReference type="SAM" id="MobiDB-lite"/>
    </source>
</evidence>
<evidence type="ECO:0000259" key="8">
    <source>
        <dbReference type="PROSITE" id="PS50011"/>
    </source>
</evidence>
<dbReference type="PROSITE" id="PS50011">
    <property type="entry name" value="PROTEIN_KINASE_DOM"/>
    <property type="match status" value="1"/>
</dbReference>
<proteinExistence type="predicted"/>
<dbReference type="InterPro" id="IPR000719">
    <property type="entry name" value="Prot_kinase_dom"/>
</dbReference>
<organism evidence="9 10">
    <name type="scientific">Fimbriiglobus ruber</name>
    <dbReference type="NCBI Taxonomy" id="1908690"/>
    <lineage>
        <taxon>Bacteria</taxon>
        <taxon>Pseudomonadati</taxon>
        <taxon>Planctomycetota</taxon>
        <taxon>Planctomycetia</taxon>
        <taxon>Gemmatales</taxon>
        <taxon>Gemmataceae</taxon>
        <taxon>Fimbriiglobus</taxon>
    </lineage>
</organism>
<gene>
    <name evidence="9" type="ORF">FRUB_00393</name>
</gene>
<keyword evidence="9" id="KW-0723">Serine/threonine-protein kinase</keyword>
<feature type="binding site" evidence="5">
    <location>
        <position position="105"/>
    </location>
    <ligand>
        <name>ATP</name>
        <dbReference type="ChEBI" id="CHEBI:30616"/>
    </ligand>
</feature>